<keyword evidence="4" id="KW-0597">Phosphoprotein</keyword>
<dbReference type="GO" id="GO:0004673">
    <property type="term" value="F:protein histidine kinase activity"/>
    <property type="evidence" value="ECO:0007669"/>
    <property type="project" value="UniProtKB-EC"/>
</dbReference>
<dbReference type="Pfam" id="PF02518">
    <property type="entry name" value="HATPase_c"/>
    <property type="match status" value="1"/>
</dbReference>
<dbReference type="NCBIfam" id="TIGR00229">
    <property type="entry name" value="sensory_box"/>
    <property type="match status" value="1"/>
</dbReference>
<dbReference type="Gene3D" id="3.30.565.10">
    <property type="entry name" value="Histidine kinase-like ATPase, C-terminal domain"/>
    <property type="match status" value="1"/>
</dbReference>
<organism evidence="14 15">
    <name type="scientific">Nitrospina watsonii</name>
    <dbReference type="NCBI Taxonomy" id="1323948"/>
    <lineage>
        <taxon>Bacteria</taxon>
        <taxon>Pseudomonadati</taxon>
        <taxon>Nitrospinota/Tectimicrobiota group</taxon>
        <taxon>Nitrospinota</taxon>
        <taxon>Nitrospinia</taxon>
        <taxon>Nitrospinales</taxon>
        <taxon>Nitrospinaceae</taxon>
        <taxon>Nitrospina</taxon>
    </lineage>
</organism>
<dbReference type="PANTHER" id="PTHR43065">
    <property type="entry name" value="SENSOR HISTIDINE KINASE"/>
    <property type="match status" value="1"/>
</dbReference>
<dbReference type="InterPro" id="IPR003660">
    <property type="entry name" value="HAMP_dom"/>
</dbReference>
<dbReference type="Gene3D" id="3.30.450.20">
    <property type="entry name" value="PAS domain"/>
    <property type="match status" value="2"/>
</dbReference>
<dbReference type="PROSITE" id="PS50109">
    <property type="entry name" value="HIS_KIN"/>
    <property type="match status" value="1"/>
</dbReference>
<dbReference type="CDD" id="cd00082">
    <property type="entry name" value="HisKA"/>
    <property type="match status" value="1"/>
</dbReference>
<dbReference type="Pfam" id="PF08448">
    <property type="entry name" value="PAS_4"/>
    <property type="match status" value="1"/>
</dbReference>
<feature type="transmembrane region" description="Helical" evidence="10">
    <location>
        <begin position="21"/>
        <end position="44"/>
    </location>
</feature>
<evidence type="ECO:0000313" key="15">
    <source>
        <dbReference type="Proteomes" id="UP001157733"/>
    </source>
</evidence>
<dbReference type="SUPFAM" id="SSF55874">
    <property type="entry name" value="ATPase domain of HSP90 chaperone/DNA topoisomerase II/histidine kinase"/>
    <property type="match status" value="1"/>
</dbReference>
<evidence type="ECO:0000256" key="4">
    <source>
        <dbReference type="ARBA" id="ARBA00022553"/>
    </source>
</evidence>
<dbReference type="Gene3D" id="1.10.287.130">
    <property type="match status" value="1"/>
</dbReference>
<keyword evidence="10" id="KW-0472">Membrane</keyword>
<evidence type="ECO:0000256" key="8">
    <source>
        <dbReference type="ARBA" id="ARBA00022840"/>
    </source>
</evidence>
<dbReference type="InterPro" id="IPR005467">
    <property type="entry name" value="His_kinase_dom"/>
</dbReference>
<dbReference type="SUPFAM" id="SSF158472">
    <property type="entry name" value="HAMP domain-like"/>
    <property type="match status" value="1"/>
</dbReference>
<dbReference type="CDD" id="cd00130">
    <property type="entry name" value="PAS"/>
    <property type="match status" value="1"/>
</dbReference>
<sequence>MNVASAPSAKKRTRVHSGLKTKLIGMVIGVGTIPLVLAMMWSFFQGNESLTQVIGSSFQALAYETSTKIDLLLKDEFQKMRHWSSHPTLIINVKEQNKATSPGPADSLKSLIEPPPTYEEILENGASRVLKNFLRDDLSSVDSTEALFVTDASGNLVATINDYPDRDNRERASWRGVMEQGLSRVLSGLIFDKKLNNYLFEIAVPIRTRDQTRMGVLHRLYSAKTFYSPSIENILFGQTGHVMLINSNGVVLDCPILPTGHQLTEPDLVQSVTGPVANWVETQSDGHGSDRLSIIGYSPLAATNQIVVNSGSPRLYTFAWQSSEELFAPTRKLRIWMAAAGFVSILLIAAMGSIGANRIVRPIRELQKTAESIGRGEAVKPLNIKTGDEIELLADEINTMNALLRKTFTGLEQQVEAKSREVIYLREYTESILMSVPESILIFDANLQIEYANPAFEKIAGLKHADYVGKRLQDVPMKQHEEWTFLAMELTSYSTGQPPTLHQTQRDAYRAKDPLAPATAHQKEWQPTIKLGDLFFAYQFFEMKFKEKEGRRIGLIMKNITEEKKLLDQLTQADKLSGLGTLTAGIAHEMNNPLYSIMGYTEAILDNSSEPKIKSYAQKVLDRSRHMSNVILNMSGYARTSEKDEDQVVDLNERIEAALDIALLASYSDDIALEKHYGELPKLNAKPEEIQQVFLNIVRNAVQAMEGKGTLTLKTFLQNDNIMISVRDTGPGIAEEHLTRIFDPFFTTKEQGSGTGLGLNIVHKVVEKYGGRIDVKSQPGKGTTFIITLPTASSQVDATASPPQSEPHA</sequence>
<evidence type="ECO:0000256" key="1">
    <source>
        <dbReference type="ARBA" id="ARBA00000085"/>
    </source>
</evidence>
<dbReference type="PROSITE" id="PS50112">
    <property type="entry name" value="PAS"/>
    <property type="match status" value="1"/>
</dbReference>
<dbReference type="Gene3D" id="6.10.340.10">
    <property type="match status" value="1"/>
</dbReference>
<dbReference type="Pfam" id="PF00512">
    <property type="entry name" value="HisKA"/>
    <property type="match status" value="1"/>
</dbReference>
<protein>
    <recommendedName>
        <fullName evidence="3">histidine kinase</fullName>
        <ecNumber evidence="3">2.7.13.3</ecNumber>
    </recommendedName>
</protein>
<evidence type="ECO:0000256" key="3">
    <source>
        <dbReference type="ARBA" id="ARBA00012438"/>
    </source>
</evidence>
<dbReference type="InterPro" id="IPR003594">
    <property type="entry name" value="HATPase_dom"/>
</dbReference>
<dbReference type="SMART" id="SM00387">
    <property type="entry name" value="HATPase_c"/>
    <property type="match status" value="1"/>
</dbReference>
<evidence type="ECO:0000256" key="2">
    <source>
        <dbReference type="ARBA" id="ARBA00004370"/>
    </source>
</evidence>
<dbReference type="InterPro" id="IPR035965">
    <property type="entry name" value="PAS-like_dom_sf"/>
</dbReference>
<dbReference type="PRINTS" id="PR00344">
    <property type="entry name" value="BCTRLSENSOR"/>
</dbReference>
<evidence type="ECO:0000256" key="7">
    <source>
        <dbReference type="ARBA" id="ARBA00022777"/>
    </source>
</evidence>
<dbReference type="InterPro" id="IPR004358">
    <property type="entry name" value="Sig_transdc_His_kin-like_C"/>
</dbReference>
<keyword evidence="9" id="KW-0902">Two-component regulatory system</keyword>
<keyword evidence="8" id="KW-0067">ATP-binding</keyword>
<dbReference type="SMART" id="SM00388">
    <property type="entry name" value="HisKA"/>
    <property type="match status" value="1"/>
</dbReference>
<dbReference type="InterPro" id="IPR036097">
    <property type="entry name" value="HisK_dim/P_sf"/>
</dbReference>
<dbReference type="CDD" id="cd18773">
    <property type="entry name" value="PDC1_HK_sensor"/>
    <property type="match status" value="1"/>
</dbReference>
<evidence type="ECO:0000313" key="14">
    <source>
        <dbReference type="EMBL" id="CAI2717724.1"/>
    </source>
</evidence>
<evidence type="ECO:0000259" key="12">
    <source>
        <dbReference type="PROSITE" id="PS50112"/>
    </source>
</evidence>
<dbReference type="CDD" id="cd06225">
    <property type="entry name" value="HAMP"/>
    <property type="match status" value="1"/>
</dbReference>
<evidence type="ECO:0000259" key="13">
    <source>
        <dbReference type="PROSITE" id="PS50885"/>
    </source>
</evidence>
<reference evidence="14 15" key="1">
    <citation type="submission" date="2022-09" db="EMBL/GenBank/DDBJ databases">
        <authorList>
            <person name="Kop L."/>
        </authorList>
    </citation>
    <scope>NUCLEOTIDE SEQUENCE [LARGE SCALE GENOMIC DNA]</scope>
    <source>
        <strain evidence="14 15">347</strain>
    </source>
</reference>
<feature type="domain" description="PAS" evidence="12">
    <location>
        <begin position="425"/>
        <end position="470"/>
    </location>
</feature>
<dbReference type="Proteomes" id="UP001157733">
    <property type="component" value="Chromosome"/>
</dbReference>
<dbReference type="InterPro" id="IPR003661">
    <property type="entry name" value="HisK_dim/P_dom"/>
</dbReference>
<evidence type="ECO:0000256" key="5">
    <source>
        <dbReference type="ARBA" id="ARBA00022679"/>
    </source>
</evidence>
<keyword evidence="10" id="KW-1133">Transmembrane helix</keyword>
<proteinExistence type="predicted"/>
<dbReference type="SMART" id="SM00304">
    <property type="entry name" value="HAMP"/>
    <property type="match status" value="1"/>
</dbReference>
<keyword evidence="7 14" id="KW-0418">Kinase</keyword>
<keyword evidence="15" id="KW-1185">Reference proteome</keyword>
<evidence type="ECO:0000259" key="11">
    <source>
        <dbReference type="PROSITE" id="PS50109"/>
    </source>
</evidence>
<keyword evidence="5 14" id="KW-0808">Transferase</keyword>
<name>A0ABM9HC39_9BACT</name>
<dbReference type="SUPFAM" id="SSF47384">
    <property type="entry name" value="Homodimeric domain of signal transducing histidine kinase"/>
    <property type="match status" value="1"/>
</dbReference>
<comment type="subcellular location">
    <subcellularLocation>
        <location evidence="2">Membrane</location>
    </subcellularLocation>
</comment>
<accession>A0ABM9HC39</accession>
<dbReference type="SUPFAM" id="SSF55785">
    <property type="entry name" value="PYP-like sensor domain (PAS domain)"/>
    <property type="match status" value="1"/>
</dbReference>
<comment type="catalytic activity">
    <reaction evidence="1">
        <text>ATP + protein L-histidine = ADP + protein N-phospho-L-histidine.</text>
        <dbReference type="EC" id="2.7.13.3"/>
    </reaction>
</comment>
<evidence type="ECO:0000256" key="10">
    <source>
        <dbReference type="SAM" id="Phobius"/>
    </source>
</evidence>
<dbReference type="PANTHER" id="PTHR43065:SF10">
    <property type="entry name" value="PEROXIDE STRESS-ACTIVATED HISTIDINE KINASE MAK3"/>
    <property type="match status" value="1"/>
</dbReference>
<feature type="domain" description="Histidine kinase" evidence="11">
    <location>
        <begin position="585"/>
        <end position="793"/>
    </location>
</feature>
<evidence type="ECO:0000256" key="9">
    <source>
        <dbReference type="ARBA" id="ARBA00023012"/>
    </source>
</evidence>
<dbReference type="EMBL" id="OX336137">
    <property type="protein sequence ID" value="CAI2717724.1"/>
    <property type="molecule type" value="Genomic_DNA"/>
</dbReference>
<keyword evidence="10" id="KW-0812">Transmembrane</keyword>
<dbReference type="RefSeq" id="WP_282010644.1">
    <property type="nucleotide sequence ID" value="NZ_OX336137.1"/>
</dbReference>
<evidence type="ECO:0000256" key="6">
    <source>
        <dbReference type="ARBA" id="ARBA00022741"/>
    </source>
</evidence>
<dbReference type="EC" id="2.7.13.3" evidence="3"/>
<dbReference type="InterPro" id="IPR013656">
    <property type="entry name" value="PAS_4"/>
</dbReference>
<dbReference type="PROSITE" id="PS50885">
    <property type="entry name" value="HAMP"/>
    <property type="match status" value="1"/>
</dbReference>
<dbReference type="InterPro" id="IPR036890">
    <property type="entry name" value="HATPase_C_sf"/>
</dbReference>
<dbReference type="InterPro" id="IPR000014">
    <property type="entry name" value="PAS"/>
</dbReference>
<gene>
    <name evidence="14" type="ORF">NSPWAT_0865</name>
</gene>
<dbReference type="Pfam" id="PF00672">
    <property type="entry name" value="HAMP"/>
    <property type="match status" value="1"/>
</dbReference>
<feature type="domain" description="HAMP" evidence="13">
    <location>
        <begin position="357"/>
        <end position="409"/>
    </location>
</feature>
<keyword evidence="6" id="KW-0547">Nucleotide-binding</keyword>